<dbReference type="Pfam" id="PF01841">
    <property type="entry name" value="Transglut_core"/>
    <property type="match status" value="1"/>
</dbReference>
<dbReference type="SUPFAM" id="SSF54001">
    <property type="entry name" value="Cysteine proteinases"/>
    <property type="match status" value="1"/>
</dbReference>
<accession>A0A4Q0VAN8</accession>
<name>A0A4Q0VAN8_CLOTA</name>
<reference evidence="2 3" key="1">
    <citation type="submission" date="2018-06" db="EMBL/GenBank/DDBJ databases">
        <title>Genome conservation of Clostridium tetani.</title>
        <authorList>
            <person name="Bruggemann H."/>
            <person name="Popoff M.R."/>
        </authorList>
    </citation>
    <scope>NUCLEOTIDE SEQUENCE [LARGE SCALE GENOMIC DNA]</scope>
    <source>
        <strain evidence="2 3">2017.061</strain>
    </source>
</reference>
<evidence type="ECO:0000313" key="2">
    <source>
        <dbReference type="EMBL" id="RXI45748.1"/>
    </source>
</evidence>
<comment type="caution">
    <text evidence="2">The sequence shown here is derived from an EMBL/GenBank/DDBJ whole genome shotgun (WGS) entry which is preliminary data.</text>
</comment>
<organism evidence="2 3">
    <name type="scientific">Clostridium tetani</name>
    <dbReference type="NCBI Taxonomy" id="1513"/>
    <lineage>
        <taxon>Bacteria</taxon>
        <taxon>Bacillati</taxon>
        <taxon>Bacillota</taxon>
        <taxon>Clostridia</taxon>
        <taxon>Eubacteriales</taxon>
        <taxon>Clostridiaceae</taxon>
        <taxon>Clostridium</taxon>
    </lineage>
</organism>
<feature type="domain" description="Transglutaminase-like" evidence="1">
    <location>
        <begin position="77"/>
        <end position="183"/>
    </location>
</feature>
<dbReference type="EMBL" id="QMAP01000012">
    <property type="protein sequence ID" value="RXI45748.1"/>
    <property type="molecule type" value="Genomic_DNA"/>
</dbReference>
<dbReference type="RefSeq" id="WP_129030837.1">
    <property type="nucleotide sequence ID" value="NZ_QMAP01000012.1"/>
</dbReference>
<sequence>MKNSSFGFSKISKKFIICSLILAIASGEFIGCGNKKSEEGIFTTKWENFYDGDNIVFYYESEKNPNLQKLKVKYDLDEIVKDSTDELDKALKIMDWINQKMEFNKGAMSTKNDAINILKQAENNNSFSDREFSIVFSQCASSLGLYARRGEFRIKGSQHNDKDSYYKICEVWSSKHNKWIMLDVASNTYMESEGKLLSAIELLNKGLGNVNTKGIKNIEKYVKKMKPYMYTYTIQIDNNLYGLPKSNSFITYIPKGPIPEICIEGRIIRPTIFVNNDIIFKKPPTAARKESDNKDKIPTLILSKKVSEDNRKDNEIIIYGAAFKDSGMLKGFYISINNDEWIDINNYFTIPLKEGENNIRLSLDKKNILREVNLKYLTADK</sequence>
<dbReference type="Gene3D" id="3.10.620.30">
    <property type="match status" value="1"/>
</dbReference>
<proteinExistence type="predicted"/>
<dbReference type="AlphaFoldDB" id="A0A4Q0VAN8"/>
<dbReference type="InterPro" id="IPR038765">
    <property type="entry name" value="Papain-like_cys_pep_sf"/>
</dbReference>
<gene>
    <name evidence="2" type="ORF">DP130_11900</name>
</gene>
<evidence type="ECO:0000259" key="1">
    <source>
        <dbReference type="Pfam" id="PF01841"/>
    </source>
</evidence>
<evidence type="ECO:0000313" key="3">
    <source>
        <dbReference type="Proteomes" id="UP000290921"/>
    </source>
</evidence>
<dbReference type="Proteomes" id="UP000290921">
    <property type="component" value="Unassembled WGS sequence"/>
</dbReference>
<dbReference type="InterPro" id="IPR002931">
    <property type="entry name" value="Transglutaminase-like"/>
</dbReference>
<protein>
    <recommendedName>
        <fullName evidence="1">Transglutaminase-like domain-containing protein</fullName>
    </recommendedName>
</protein>